<dbReference type="PANTHER" id="PTHR34989:SF1">
    <property type="entry name" value="PROTEIN HDED"/>
    <property type="match status" value="1"/>
</dbReference>
<evidence type="ECO:0008006" key="4">
    <source>
        <dbReference type="Google" id="ProtNLM"/>
    </source>
</evidence>
<evidence type="ECO:0000256" key="1">
    <source>
        <dbReference type="SAM" id="Phobius"/>
    </source>
</evidence>
<gene>
    <name evidence="2" type="ORF">XM53_11005</name>
</gene>
<keyword evidence="1" id="KW-0472">Membrane</keyword>
<feature type="transmembrane region" description="Helical" evidence="1">
    <location>
        <begin position="36"/>
        <end position="59"/>
    </location>
</feature>
<dbReference type="Pfam" id="PF03729">
    <property type="entry name" value="DUF308"/>
    <property type="match status" value="2"/>
</dbReference>
<keyword evidence="1" id="KW-0812">Transmembrane</keyword>
<feature type="transmembrane region" description="Helical" evidence="1">
    <location>
        <begin position="153"/>
        <end position="174"/>
    </location>
</feature>
<dbReference type="AlphaFoldDB" id="A0A0T5NVM4"/>
<feature type="transmembrane region" description="Helical" evidence="1">
    <location>
        <begin position="71"/>
        <end position="88"/>
    </location>
</feature>
<name>A0A0T5NVM4_9RHOB</name>
<organism evidence="2 3">
    <name type="scientific">Roseovarius atlanticus</name>
    <dbReference type="NCBI Taxonomy" id="1641875"/>
    <lineage>
        <taxon>Bacteria</taxon>
        <taxon>Pseudomonadati</taxon>
        <taxon>Pseudomonadota</taxon>
        <taxon>Alphaproteobacteria</taxon>
        <taxon>Rhodobacterales</taxon>
        <taxon>Roseobacteraceae</taxon>
        <taxon>Roseovarius</taxon>
    </lineage>
</organism>
<feature type="transmembrane region" description="Helical" evidence="1">
    <location>
        <begin position="94"/>
        <end position="115"/>
    </location>
</feature>
<feature type="transmembrane region" description="Helical" evidence="1">
    <location>
        <begin position="12"/>
        <end position="30"/>
    </location>
</feature>
<proteinExistence type="predicted"/>
<sequence length="185" mass="19063">MTGRSGREPARTGLTVLGLVMLAGGLMAFFNPFAASMTVAVVAGAAFLLAGLTQLWLSFSDRSEALGGRMIGSLIGVAFVLFAASLLVNPVAGMITLTRAIAILFAVLGVLRLMYALRIRPRHGWGWIAGAGVLSLALAGMIVLGLPGAAADVLGLFLGVDLTLSGIATLALAWHKPWVPGEHVS</sequence>
<dbReference type="STRING" id="1641875.XM53_11005"/>
<comment type="caution">
    <text evidence="2">The sequence shown here is derived from an EMBL/GenBank/DDBJ whole genome shotgun (WGS) entry which is preliminary data.</text>
</comment>
<dbReference type="EMBL" id="LAXJ01000009">
    <property type="protein sequence ID" value="KRS12671.1"/>
    <property type="molecule type" value="Genomic_DNA"/>
</dbReference>
<dbReference type="InterPro" id="IPR005325">
    <property type="entry name" value="DUF308_memb"/>
</dbReference>
<feature type="transmembrane region" description="Helical" evidence="1">
    <location>
        <begin position="127"/>
        <end position="147"/>
    </location>
</feature>
<dbReference type="PATRIC" id="fig|1641875.4.peg.4625"/>
<dbReference type="InterPro" id="IPR052712">
    <property type="entry name" value="Acid_resist_chaperone_HdeD"/>
</dbReference>
<dbReference type="PANTHER" id="PTHR34989">
    <property type="entry name" value="PROTEIN HDED"/>
    <property type="match status" value="1"/>
</dbReference>
<accession>A0A0T5NVM4</accession>
<protein>
    <recommendedName>
        <fullName evidence="4">HdeD protein</fullName>
    </recommendedName>
</protein>
<evidence type="ECO:0000313" key="3">
    <source>
        <dbReference type="Proteomes" id="UP000051295"/>
    </source>
</evidence>
<keyword evidence="3" id="KW-1185">Reference proteome</keyword>
<dbReference type="GO" id="GO:0005886">
    <property type="term" value="C:plasma membrane"/>
    <property type="evidence" value="ECO:0007669"/>
    <property type="project" value="TreeGrafter"/>
</dbReference>
<reference evidence="2 3" key="1">
    <citation type="submission" date="2015-04" db="EMBL/GenBank/DDBJ databases">
        <title>The draft genome sequence of Roseovarius sp.R12b.</title>
        <authorList>
            <person name="Li G."/>
            <person name="Lai Q."/>
            <person name="Shao Z."/>
            <person name="Yan P."/>
        </authorList>
    </citation>
    <scope>NUCLEOTIDE SEQUENCE [LARGE SCALE GENOMIC DNA]</scope>
    <source>
        <strain evidence="2 3">R12B</strain>
    </source>
</reference>
<evidence type="ECO:0000313" key="2">
    <source>
        <dbReference type="EMBL" id="KRS12671.1"/>
    </source>
</evidence>
<dbReference type="Proteomes" id="UP000051295">
    <property type="component" value="Unassembled WGS sequence"/>
</dbReference>
<keyword evidence="1" id="KW-1133">Transmembrane helix</keyword>